<evidence type="ECO:0000256" key="6">
    <source>
        <dbReference type="ARBA" id="ARBA00022989"/>
    </source>
</evidence>
<keyword evidence="8" id="KW-0472">Membrane</keyword>
<keyword evidence="6" id="KW-1133">Transmembrane helix</keyword>
<dbReference type="Gene3D" id="3.30.565.10">
    <property type="entry name" value="Histidine kinase-like ATPase, C-terminal domain"/>
    <property type="match status" value="1"/>
</dbReference>
<dbReference type="CDD" id="cd16917">
    <property type="entry name" value="HATPase_UhpB-NarQ-NarX-like"/>
    <property type="match status" value="1"/>
</dbReference>
<evidence type="ECO:0000256" key="4">
    <source>
        <dbReference type="ARBA" id="ARBA00022692"/>
    </source>
</evidence>
<dbReference type="InterPro" id="IPR003594">
    <property type="entry name" value="HATPase_dom"/>
</dbReference>
<comment type="subcellular location">
    <subcellularLocation>
        <location evidence="1">Cell membrane</location>
        <topology evidence="1">Multi-pass membrane protein</topology>
    </subcellularLocation>
</comment>
<evidence type="ECO:0000256" key="1">
    <source>
        <dbReference type="ARBA" id="ARBA00004651"/>
    </source>
</evidence>
<dbReference type="SMART" id="SM00387">
    <property type="entry name" value="HATPase_c"/>
    <property type="match status" value="1"/>
</dbReference>
<dbReference type="InterPro" id="IPR036890">
    <property type="entry name" value="HATPase_C_sf"/>
</dbReference>
<dbReference type="GO" id="GO:0046983">
    <property type="term" value="F:protein dimerization activity"/>
    <property type="evidence" value="ECO:0007669"/>
    <property type="project" value="InterPro"/>
</dbReference>
<dbReference type="GO" id="GO:0000155">
    <property type="term" value="F:phosphorelay sensor kinase activity"/>
    <property type="evidence" value="ECO:0007669"/>
    <property type="project" value="InterPro"/>
</dbReference>
<evidence type="ECO:0000256" key="3">
    <source>
        <dbReference type="ARBA" id="ARBA00022679"/>
    </source>
</evidence>
<keyword evidence="4" id="KW-0812">Transmembrane</keyword>
<keyword evidence="11" id="KW-1185">Reference proteome</keyword>
<dbReference type="InterPro" id="IPR011712">
    <property type="entry name" value="Sig_transdc_His_kin_sub3_dim/P"/>
</dbReference>
<dbReference type="Gene3D" id="1.20.5.1930">
    <property type="match status" value="1"/>
</dbReference>
<evidence type="ECO:0000256" key="8">
    <source>
        <dbReference type="ARBA" id="ARBA00023136"/>
    </source>
</evidence>
<organism evidence="10 11">
    <name type="scientific">[Actinomadura] parvosata subsp. kistnae</name>
    <dbReference type="NCBI Taxonomy" id="1909395"/>
    <lineage>
        <taxon>Bacteria</taxon>
        <taxon>Bacillati</taxon>
        <taxon>Actinomycetota</taxon>
        <taxon>Actinomycetes</taxon>
        <taxon>Streptosporangiales</taxon>
        <taxon>Streptosporangiaceae</taxon>
        <taxon>Nonomuraea</taxon>
    </lineage>
</organism>
<dbReference type="PROSITE" id="PS50109">
    <property type="entry name" value="HIS_KIN"/>
    <property type="match status" value="1"/>
</dbReference>
<keyword evidence="2" id="KW-1003">Cell membrane</keyword>
<evidence type="ECO:0000256" key="2">
    <source>
        <dbReference type="ARBA" id="ARBA00022475"/>
    </source>
</evidence>
<dbReference type="AlphaFoldDB" id="A0A1U9ZWT2"/>
<dbReference type="Proteomes" id="UP000190797">
    <property type="component" value="Chromosome"/>
</dbReference>
<name>A0A1U9ZWT2_9ACTN</name>
<dbReference type="InterPro" id="IPR050482">
    <property type="entry name" value="Sensor_HK_TwoCompSys"/>
</dbReference>
<dbReference type="PANTHER" id="PTHR24421:SF37">
    <property type="entry name" value="SENSOR HISTIDINE KINASE NARS"/>
    <property type="match status" value="1"/>
</dbReference>
<dbReference type="KEGG" id="noa:BKM31_13790"/>
<evidence type="ECO:0000256" key="5">
    <source>
        <dbReference type="ARBA" id="ARBA00022777"/>
    </source>
</evidence>
<evidence type="ECO:0000259" key="9">
    <source>
        <dbReference type="PROSITE" id="PS50109"/>
    </source>
</evidence>
<keyword evidence="5" id="KW-0418">Kinase</keyword>
<evidence type="ECO:0000313" key="11">
    <source>
        <dbReference type="Proteomes" id="UP000190797"/>
    </source>
</evidence>
<dbReference type="STRING" id="1909395.BKM31_13790"/>
<keyword evidence="7" id="KW-0902">Two-component regulatory system</keyword>
<feature type="domain" description="Histidine kinase" evidence="9">
    <location>
        <begin position="261"/>
        <end position="347"/>
    </location>
</feature>
<gene>
    <name evidence="10" type="ORF">BKM31_13790</name>
</gene>
<dbReference type="InterPro" id="IPR005467">
    <property type="entry name" value="His_kinase_dom"/>
</dbReference>
<sequence length="351" mass="38604">MADHLDAERPAILAAYQAELEGVHSPLIDDHASRPQLLAHAAVTISDVVRSVRLGRATLDEGYKLLARDIGKRRAESRLNPRASLQAATHLVDVVMNAALNYLADREGAQELLRLVVRALTESVIMRVNEASLAYSSQLLHDINAAHVEERRRIARDLHDRVGSGLGVAHHQLELATFYHATDPGNAMERVTLAHDAIQDAMLSMRSIASDLRMDEQVHNLEKALNTLLETIAPTNVIMRLRVNGDEAWASGHVLEETYLIIREAVRNALAHGTPSMVLINVDIAPSRLHATVEDDGGGFDLAEARRSAGMGLTSMRERAELMGGRLMLTPVVNRGTYVELVVPLSEHRDE</sequence>
<proteinExistence type="predicted"/>
<dbReference type="GO" id="GO:0005886">
    <property type="term" value="C:plasma membrane"/>
    <property type="evidence" value="ECO:0007669"/>
    <property type="project" value="UniProtKB-SubCell"/>
</dbReference>
<dbReference type="EMBL" id="CP017717">
    <property type="protein sequence ID" value="AQZ62392.1"/>
    <property type="molecule type" value="Genomic_DNA"/>
</dbReference>
<dbReference type="Pfam" id="PF07730">
    <property type="entry name" value="HisKA_3"/>
    <property type="match status" value="1"/>
</dbReference>
<dbReference type="PANTHER" id="PTHR24421">
    <property type="entry name" value="NITRATE/NITRITE SENSOR PROTEIN NARX-RELATED"/>
    <property type="match status" value="1"/>
</dbReference>
<evidence type="ECO:0000256" key="7">
    <source>
        <dbReference type="ARBA" id="ARBA00023012"/>
    </source>
</evidence>
<protein>
    <recommendedName>
        <fullName evidence="9">Histidine kinase domain-containing protein</fullName>
    </recommendedName>
</protein>
<keyword evidence="3" id="KW-0808">Transferase</keyword>
<evidence type="ECO:0000313" key="10">
    <source>
        <dbReference type="EMBL" id="AQZ62392.1"/>
    </source>
</evidence>
<dbReference type="SUPFAM" id="SSF55874">
    <property type="entry name" value="ATPase domain of HSP90 chaperone/DNA topoisomerase II/histidine kinase"/>
    <property type="match status" value="1"/>
</dbReference>
<accession>A0A1U9ZWT2</accession>
<dbReference type="Pfam" id="PF02518">
    <property type="entry name" value="HATPase_c"/>
    <property type="match status" value="1"/>
</dbReference>
<reference evidence="11" key="1">
    <citation type="journal article" date="2017" name="Med. Chem. Commun.">
        <title>Nonomuraea sp. ATCC 55076 harbours the largest actinomycete chromosome to date and the kistamicin biosynthetic gene cluster.</title>
        <authorList>
            <person name="Nazari B."/>
            <person name="Forneris C.C."/>
            <person name="Gibson M.I."/>
            <person name="Moon K."/>
            <person name="Schramma K.R."/>
            <person name="Seyedsayamdost M.R."/>
        </authorList>
    </citation>
    <scope>NUCLEOTIDE SEQUENCE [LARGE SCALE GENOMIC DNA]</scope>
    <source>
        <strain evidence="11">ATCC 55076</strain>
    </source>
</reference>